<organism evidence="2 3">
    <name type="scientific">Aquilegia coerulea</name>
    <name type="common">Rocky mountain columbine</name>
    <dbReference type="NCBI Taxonomy" id="218851"/>
    <lineage>
        <taxon>Eukaryota</taxon>
        <taxon>Viridiplantae</taxon>
        <taxon>Streptophyta</taxon>
        <taxon>Embryophyta</taxon>
        <taxon>Tracheophyta</taxon>
        <taxon>Spermatophyta</taxon>
        <taxon>Magnoliopsida</taxon>
        <taxon>Ranunculales</taxon>
        <taxon>Ranunculaceae</taxon>
        <taxon>Thalictroideae</taxon>
        <taxon>Aquilegia</taxon>
    </lineage>
</organism>
<evidence type="ECO:0000313" key="3">
    <source>
        <dbReference type="Proteomes" id="UP000230069"/>
    </source>
</evidence>
<protein>
    <submittedName>
        <fullName evidence="2">Uncharacterized protein</fullName>
    </submittedName>
</protein>
<keyword evidence="3" id="KW-1185">Reference proteome</keyword>
<feature type="signal peptide" evidence="1">
    <location>
        <begin position="1"/>
        <end position="26"/>
    </location>
</feature>
<feature type="chain" id="PRO_5013754307" evidence="1">
    <location>
        <begin position="27"/>
        <end position="83"/>
    </location>
</feature>
<dbReference type="EMBL" id="KZ305019">
    <property type="protein sequence ID" value="PIA63320.1"/>
    <property type="molecule type" value="Genomic_DNA"/>
</dbReference>
<reference evidence="2 3" key="1">
    <citation type="submission" date="2017-09" db="EMBL/GenBank/DDBJ databases">
        <title>WGS assembly of Aquilegia coerulea Goldsmith.</title>
        <authorList>
            <person name="Hodges S."/>
            <person name="Kramer E."/>
            <person name="Nordborg M."/>
            <person name="Tomkins J."/>
            <person name="Borevitz J."/>
            <person name="Derieg N."/>
            <person name="Yan J."/>
            <person name="Mihaltcheva S."/>
            <person name="Hayes R.D."/>
            <person name="Rokhsar D."/>
        </authorList>
    </citation>
    <scope>NUCLEOTIDE SEQUENCE [LARGE SCALE GENOMIC DNA]</scope>
    <source>
        <strain evidence="3">cv. Goldsmith</strain>
    </source>
</reference>
<sequence length="83" mass="9017">MKKSCLQLILLVAFLLVATDLQPVASGILPSDQTMPPVPPFVPLDRFPCIKWYPTIPPCRTTGECAGLCNCPFCVNGKCCCKC</sequence>
<gene>
    <name evidence="2" type="ORF">AQUCO_00200974v1</name>
</gene>
<proteinExistence type="predicted"/>
<evidence type="ECO:0000313" key="2">
    <source>
        <dbReference type="EMBL" id="PIA63320.1"/>
    </source>
</evidence>
<accession>A0A2G5F5U7</accession>
<dbReference type="InParanoid" id="A0A2G5F5U7"/>
<dbReference type="AlphaFoldDB" id="A0A2G5F5U7"/>
<name>A0A2G5F5U7_AQUCA</name>
<evidence type="ECO:0000256" key="1">
    <source>
        <dbReference type="SAM" id="SignalP"/>
    </source>
</evidence>
<keyword evidence="1" id="KW-0732">Signal</keyword>
<dbReference type="OrthoDB" id="10497495at2759"/>
<dbReference type="Proteomes" id="UP000230069">
    <property type="component" value="Unassembled WGS sequence"/>
</dbReference>